<dbReference type="AlphaFoldDB" id="A0A1H6FH31"/>
<reference evidence="2" key="1">
    <citation type="submission" date="2016-10" db="EMBL/GenBank/DDBJ databases">
        <authorList>
            <person name="Varghese N."/>
            <person name="Submissions S."/>
        </authorList>
    </citation>
    <scope>NUCLEOTIDE SEQUENCE [LARGE SCALE GENOMIC DNA]</scope>
    <source>
        <strain evidence="2">ATCC 35263</strain>
    </source>
</reference>
<gene>
    <name evidence="1" type="ORF">SAMN02745716_0003</name>
</gene>
<evidence type="ECO:0000313" key="1">
    <source>
        <dbReference type="EMBL" id="SEH10157.1"/>
    </source>
</evidence>
<dbReference type="Proteomes" id="UP000222056">
    <property type="component" value="Unassembled WGS sequence"/>
</dbReference>
<dbReference type="STRING" id="29539.SAMN02745716_0003"/>
<keyword evidence="2" id="KW-1185">Reference proteome</keyword>
<organism evidence="1 2">
    <name type="scientific">Thermoleophilum album</name>
    <dbReference type="NCBI Taxonomy" id="29539"/>
    <lineage>
        <taxon>Bacteria</taxon>
        <taxon>Bacillati</taxon>
        <taxon>Actinomycetota</taxon>
        <taxon>Thermoleophilia</taxon>
        <taxon>Thermoleophilales</taxon>
        <taxon>Thermoleophilaceae</taxon>
        <taxon>Thermoleophilum</taxon>
    </lineage>
</organism>
<proteinExistence type="predicted"/>
<name>A0A1H6FH31_THEAL</name>
<dbReference type="RefSeq" id="WP_143038473.1">
    <property type="nucleotide sequence ID" value="NZ_FNWJ01000001.1"/>
</dbReference>
<dbReference type="OrthoDB" id="4860595at2"/>
<sequence length="202" mass="21572">MASVTVPAALVDDMRAAVFCEIASDADGIKHEANSGEVEEVRACAWCLTDDLALLAQLPDEVEGPVTVEGGREALAHVCEALARDVLAPRLASRLRYTITRRDLDELGIRPLLDGIAWAVEQAAELRGGGPADAAADAVDGVRRRFVEALRRYGATDEEVAVLLDEPDLAGVIDADALAHERLAALRRVPSLSLSGREEANR</sequence>
<accession>A0A1H6FH31</accession>
<evidence type="ECO:0000313" key="2">
    <source>
        <dbReference type="Proteomes" id="UP000222056"/>
    </source>
</evidence>
<protein>
    <submittedName>
        <fullName evidence="1">Uncharacterized protein</fullName>
    </submittedName>
</protein>
<dbReference type="EMBL" id="FNWJ01000001">
    <property type="protein sequence ID" value="SEH10157.1"/>
    <property type="molecule type" value="Genomic_DNA"/>
</dbReference>